<keyword evidence="3" id="KW-0408">Iron</keyword>
<keyword evidence="1" id="KW-0479">Metal-binding</keyword>
<dbReference type="InterPro" id="IPR050884">
    <property type="entry name" value="CNP_phosphodiesterase-III"/>
</dbReference>
<dbReference type="Proteomes" id="UP000184749">
    <property type="component" value="Chromosome"/>
</dbReference>
<evidence type="ECO:0000256" key="2">
    <source>
        <dbReference type="ARBA" id="ARBA00022801"/>
    </source>
</evidence>
<keyword evidence="2" id="KW-0378">Hydrolase</keyword>
<dbReference type="Pfam" id="PF00149">
    <property type="entry name" value="Metallophos"/>
    <property type="match status" value="1"/>
</dbReference>
<evidence type="ECO:0000259" key="5">
    <source>
        <dbReference type="Pfam" id="PF00149"/>
    </source>
</evidence>
<comment type="similarity">
    <text evidence="4">Belongs to the cyclic nucleotide phosphodiesterase class-III family.</text>
</comment>
<dbReference type="SUPFAM" id="SSF56300">
    <property type="entry name" value="Metallo-dependent phosphatases"/>
    <property type="match status" value="1"/>
</dbReference>
<dbReference type="PANTHER" id="PTHR42988:SF2">
    <property type="entry name" value="CYCLIC NUCLEOTIDE PHOSPHODIESTERASE CBUA0032-RELATED"/>
    <property type="match status" value="1"/>
</dbReference>
<proteinExistence type="inferred from homology"/>
<dbReference type="STRING" id="56730.IE4872_CH01893"/>
<dbReference type="OrthoDB" id="651281at2"/>
<evidence type="ECO:0000313" key="7">
    <source>
        <dbReference type="Proteomes" id="UP000184749"/>
    </source>
</evidence>
<feature type="domain" description="Calcineurin-like phosphoesterase" evidence="5">
    <location>
        <begin position="3"/>
        <end position="153"/>
    </location>
</feature>
<protein>
    <submittedName>
        <fullName evidence="6">Metallophosphoesterase domain-containing protein</fullName>
    </submittedName>
</protein>
<accession>A0A1L5NI24</accession>
<dbReference type="GO" id="GO:0046872">
    <property type="term" value="F:metal ion binding"/>
    <property type="evidence" value="ECO:0007669"/>
    <property type="project" value="UniProtKB-KW"/>
</dbReference>
<evidence type="ECO:0000313" key="6">
    <source>
        <dbReference type="EMBL" id="APO67514.1"/>
    </source>
</evidence>
<dbReference type="InterPro" id="IPR029052">
    <property type="entry name" value="Metallo-depent_PP-like"/>
</dbReference>
<evidence type="ECO:0000256" key="1">
    <source>
        <dbReference type="ARBA" id="ARBA00022723"/>
    </source>
</evidence>
<dbReference type="InterPro" id="IPR004843">
    <property type="entry name" value="Calcineurin-like_PHP"/>
</dbReference>
<sequence length="567" mass="63994">MVSILHLSDIHCGKGQLVDEDLKDHIPNAERLKQLKRLREYITELPSKPDFVIVSGDITIRGQEDGFEEFRLWLLDLIASGHLPPRERIMVVPGNHDVTRQTREPQSSKKQFQLFWDHFCTTFPHSHIPDLDPRPVDNPTVDKDSVALQGGISTKEINGKIALVENLPFLLSLEHDLLIYGFNSAHGCGVPGKPDAKIIENLRSLINLAGPDERAKAALTEIEKAYLDSLVIDAGMITDDQLLYFHRHMSSLKKTLGERFERLTKIAVLHHHVSNLWSQPLELKKFEAVVDAGQLKQGLIEQSFDIVVHGHKHLNHVGLDGALIPIQRKDRYNPLCIVSGGTIAGFPRHGDRATFKVLEFPEAQGPRRAGIVRETPLRGFGNIPEAIRCESSTFNVPVNSRQPELHDFSSAKVKLDDALVEKCSNELNHPSGSTARDVELANSRDSVVSETLRYRCYAQLTTQNSSTFYEVLQVTKKLRFRDYSRLRWFVTAAEENFDPVKNNKIVINIGNFENTHFSEADAPNEIRNSISKLESYFRNAIDKGIVEVRVHNFSQDELINITRASLA</sequence>
<gene>
    <name evidence="6" type="ORF">IE4872_CH01893</name>
</gene>
<dbReference type="Gene3D" id="3.60.21.10">
    <property type="match status" value="1"/>
</dbReference>
<evidence type="ECO:0000256" key="3">
    <source>
        <dbReference type="ARBA" id="ARBA00023004"/>
    </source>
</evidence>
<dbReference type="PANTHER" id="PTHR42988">
    <property type="entry name" value="PHOSPHOHYDROLASE"/>
    <property type="match status" value="1"/>
</dbReference>
<reference evidence="6 7" key="1">
    <citation type="submission" date="2016-09" db="EMBL/GenBank/DDBJ databases">
        <title>The complete genome sequences of Rhizobium gallicum, symbiovars gallicum and phaseoli, symbionts associated to common bean (Phaseolus vulgaris).</title>
        <authorList>
            <person name="Bustos P."/>
            <person name="Santamaria R.I."/>
            <person name="Perez-Carrascal O.M."/>
            <person name="Juarez S."/>
            <person name="Lozano L."/>
            <person name="Martinez-Flores I."/>
            <person name="Martinez-Romero E."/>
            <person name="Cevallos M."/>
            <person name="Romero D."/>
            <person name="Davila G."/>
            <person name="Gonzalez V."/>
        </authorList>
    </citation>
    <scope>NUCLEOTIDE SEQUENCE [LARGE SCALE GENOMIC DNA]</scope>
    <source>
        <strain evidence="6 7">IE4872</strain>
    </source>
</reference>
<organism evidence="6 7">
    <name type="scientific">Rhizobium gallicum</name>
    <dbReference type="NCBI Taxonomy" id="56730"/>
    <lineage>
        <taxon>Bacteria</taxon>
        <taxon>Pseudomonadati</taxon>
        <taxon>Pseudomonadota</taxon>
        <taxon>Alphaproteobacteria</taxon>
        <taxon>Hyphomicrobiales</taxon>
        <taxon>Rhizobiaceae</taxon>
        <taxon>Rhizobium/Agrobacterium group</taxon>
        <taxon>Rhizobium</taxon>
    </lineage>
</organism>
<dbReference type="GO" id="GO:0016787">
    <property type="term" value="F:hydrolase activity"/>
    <property type="evidence" value="ECO:0007669"/>
    <property type="project" value="UniProtKB-KW"/>
</dbReference>
<dbReference type="AlphaFoldDB" id="A0A1L5NI24"/>
<evidence type="ECO:0000256" key="4">
    <source>
        <dbReference type="ARBA" id="ARBA00025742"/>
    </source>
</evidence>
<name>A0A1L5NI24_9HYPH</name>
<dbReference type="EMBL" id="CP017101">
    <property type="protein sequence ID" value="APO67514.1"/>
    <property type="molecule type" value="Genomic_DNA"/>
</dbReference>